<evidence type="ECO:0000313" key="5">
    <source>
        <dbReference type="Proteomes" id="UP000004019"/>
    </source>
</evidence>
<dbReference type="AlphaFoldDB" id="I9RH31"/>
<dbReference type="InterPro" id="IPR036388">
    <property type="entry name" value="WH-like_DNA-bd_sf"/>
</dbReference>
<protein>
    <recommendedName>
        <fullName evidence="6">HNH nuclease domain-containing protein</fullName>
    </recommendedName>
</protein>
<organism evidence="4 5">
    <name type="scientific">Phocaeicola dorei CL03T12C01</name>
    <dbReference type="NCBI Taxonomy" id="997877"/>
    <lineage>
        <taxon>Bacteria</taxon>
        <taxon>Pseudomonadati</taxon>
        <taxon>Bacteroidota</taxon>
        <taxon>Bacteroidia</taxon>
        <taxon>Bacteroidales</taxon>
        <taxon>Bacteroidaceae</taxon>
        <taxon>Phocaeicola</taxon>
    </lineage>
</organism>
<dbReference type="Gene3D" id="3.90.75.20">
    <property type="match status" value="1"/>
</dbReference>
<dbReference type="EMBL" id="AGXI01000001">
    <property type="protein sequence ID" value="EIY42066.1"/>
    <property type="molecule type" value="Genomic_DNA"/>
</dbReference>
<dbReference type="Gene3D" id="1.10.10.10">
    <property type="entry name" value="Winged helix-like DNA-binding domain superfamily/Winged helix DNA-binding domain"/>
    <property type="match status" value="1"/>
</dbReference>
<dbReference type="SUPFAM" id="SSF54060">
    <property type="entry name" value="His-Me finger endonucleases"/>
    <property type="match status" value="1"/>
</dbReference>
<feature type="domain" description="NUMOD4" evidence="2">
    <location>
        <begin position="3"/>
        <end position="60"/>
    </location>
</feature>
<sequence length="188" mass="21854">MEEIWKDILGYEGIYQVSNLGRIRSVDRVVLYSSGKKVFMRGNNLKLRYNNSGYLYVVLSKNQTKSFFLVHRLVANAFISNISNKSEIDHINAVRDDNRVCNLRWVTKIENRNNIHTKIANKEANKLANRSVGLLEKKVVQMDLEETTIRVFNSLHSIEKELGYSRANIARCCKGEKKTCYGFKWKFL</sequence>
<evidence type="ECO:0000259" key="3">
    <source>
        <dbReference type="Pfam" id="PF13392"/>
    </source>
</evidence>
<dbReference type="InterPro" id="IPR010902">
    <property type="entry name" value="NUMOD4"/>
</dbReference>
<evidence type="ECO:0000259" key="1">
    <source>
        <dbReference type="Pfam" id="PF07453"/>
    </source>
</evidence>
<gene>
    <name evidence="4" type="ORF">HMPREF1065_00432</name>
</gene>
<evidence type="ECO:0008006" key="6">
    <source>
        <dbReference type="Google" id="ProtNLM"/>
    </source>
</evidence>
<dbReference type="Pfam" id="PF07463">
    <property type="entry name" value="NUMOD4"/>
    <property type="match status" value="1"/>
</dbReference>
<comment type="caution">
    <text evidence="4">The sequence shown here is derived from an EMBL/GenBank/DDBJ whole genome shotgun (WGS) entry which is preliminary data.</text>
</comment>
<dbReference type="InterPro" id="IPR003647">
    <property type="entry name" value="Intron_nuc_1_rpt"/>
</dbReference>
<name>I9RH31_9BACT</name>
<evidence type="ECO:0000259" key="2">
    <source>
        <dbReference type="Pfam" id="PF07463"/>
    </source>
</evidence>
<dbReference type="InterPro" id="IPR003615">
    <property type="entry name" value="HNH_nuc"/>
</dbReference>
<dbReference type="RefSeq" id="WP_007852002.1">
    <property type="nucleotide sequence ID" value="NZ_CP011531.1"/>
</dbReference>
<feature type="domain" description="HNH nuclease" evidence="3">
    <location>
        <begin position="69"/>
        <end position="111"/>
    </location>
</feature>
<dbReference type="InterPro" id="IPR044925">
    <property type="entry name" value="His-Me_finger_sf"/>
</dbReference>
<dbReference type="Proteomes" id="UP000004019">
    <property type="component" value="Unassembled WGS sequence"/>
</dbReference>
<reference evidence="4 5" key="1">
    <citation type="submission" date="2012-02" db="EMBL/GenBank/DDBJ databases">
        <title>The Genome Sequence of Bacteroides dorei CL03T12C01.</title>
        <authorList>
            <consortium name="The Broad Institute Genome Sequencing Platform"/>
            <person name="Earl A."/>
            <person name="Ward D."/>
            <person name="Feldgarden M."/>
            <person name="Gevers D."/>
            <person name="Zitomersky N.L."/>
            <person name="Coyne M.J."/>
            <person name="Comstock L.E."/>
            <person name="Young S.K."/>
            <person name="Zeng Q."/>
            <person name="Gargeya S."/>
            <person name="Fitzgerald M."/>
            <person name="Haas B."/>
            <person name="Abouelleil A."/>
            <person name="Alvarado L."/>
            <person name="Arachchi H.M."/>
            <person name="Berlin A."/>
            <person name="Chapman S.B."/>
            <person name="Gearin G."/>
            <person name="Goldberg J."/>
            <person name="Griggs A."/>
            <person name="Gujja S."/>
            <person name="Hansen M."/>
            <person name="Heiman D."/>
            <person name="Howarth C."/>
            <person name="Larimer J."/>
            <person name="Lui A."/>
            <person name="MacDonald P.J.P."/>
            <person name="McCowen C."/>
            <person name="Montmayeur A."/>
            <person name="Murphy C."/>
            <person name="Neiman D."/>
            <person name="Pearson M."/>
            <person name="Priest M."/>
            <person name="Roberts A."/>
            <person name="Saif S."/>
            <person name="Shea T."/>
            <person name="Sisk P."/>
            <person name="Stolte C."/>
            <person name="Sykes S."/>
            <person name="Wortman J."/>
            <person name="Nusbaum C."/>
            <person name="Birren B."/>
        </authorList>
    </citation>
    <scope>NUCLEOTIDE SEQUENCE [LARGE SCALE GENOMIC DNA]</scope>
    <source>
        <strain evidence="4 5">CL03T12C01</strain>
    </source>
</reference>
<dbReference type="HOGENOM" id="CLU_099810_0_1_10"/>
<dbReference type="Pfam" id="PF13392">
    <property type="entry name" value="HNH_3"/>
    <property type="match status" value="1"/>
</dbReference>
<dbReference type="GO" id="GO:0016788">
    <property type="term" value="F:hydrolase activity, acting on ester bonds"/>
    <property type="evidence" value="ECO:0007669"/>
    <property type="project" value="InterPro"/>
</dbReference>
<feature type="domain" description="Nuclease-associated modular DNA-binding 1" evidence="1">
    <location>
        <begin position="137"/>
        <end position="172"/>
    </location>
</feature>
<accession>I9RH31</accession>
<dbReference type="InterPro" id="IPR010896">
    <property type="entry name" value="NUMOD1"/>
</dbReference>
<dbReference type="Pfam" id="PF07453">
    <property type="entry name" value="NUMOD1"/>
    <property type="match status" value="1"/>
</dbReference>
<proteinExistence type="predicted"/>
<dbReference type="SMART" id="SM00497">
    <property type="entry name" value="IENR1"/>
    <property type="match status" value="1"/>
</dbReference>
<evidence type="ECO:0000313" key="4">
    <source>
        <dbReference type="EMBL" id="EIY42066.1"/>
    </source>
</evidence>